<dbReference type="FunFam" id="3.80.10.10:FF:000095">
    <property type="entry name" value="LRR receptor-like serine/threonine-protein kinase GSO1"/>
    <property type="match status" value="2"/>
</dbReference>
<comment type="subcellular location">
    <subcellularLocation>
        <location evidence="3">Cell membrane</location>
        <topology evidence="3">Single-pass membrane protein</topology>
    </subcellularLocation>
    <subcellularLocation>
        <location evidence="4">Endoplasmic reticulum membrane</location>
        <topology evidence="4">Single-pass membrane protein</topology>
    </subcellularLocation>
</comment>
<evidence type="ECO:0000256" key="14">
    <source>
        <dbReference type="ARBA" id="ARBA00022741"/>
    </source>
</evidence>
<comment type="cofactor">
    <cofactor evidence="1">
        <name>Mn(2+)</name>
        <dbReference type="ChEBI" id="CHEBI:29035"/>
    </cofactor>
</comment>
<keyword evidence="19 28" id="KW-0472">Membrane</keyword>
<evidence type="ECO:0000259" key="29">
    <source>
        <dbReference type="PROSITE" id="PS50011"/>
    </source>
</evidence>
<sequence>MALNVSSKGLSGSIPPCIANLSSIASLDLSRNAFLGKIPSELGRLRQISYLNLSINSLEGRIPDELSSCSNLKVLGLSNNSLQGEIPQSLTQCTHLQQAILYNNKLEGSIPTGFGTLPELKTLDLSSNALRGDIPPLLGSSPSFVYVNLGGNQLTGGIPEFLANSSSLQVLRLTQNSLTGEIPPALFNSSTLTTIYLDRNNLVGSIPPVTAIAAPIQYLTLEQNKLTGGIPASLGNLSSLVHVSLKANNLVGSIPESLNIGNRLPNLEALILSTTQLNGPIPASLRNMSKLEMVYLAAAGLTGIVPSFGSLPNLQDLDLGYNQLEAGDWSFLSSLANCTQLKKLALDANFLQGTLPSSVGNLPSQLNWLWLRQNRLSGTIPSEIGNLKSLSVLYLDENMFSGSIPPTIGNLSNLLVLSLAQNNLSGLIPDSIGNLAQLTDLDLSHNLFTGPIPLEIGNLINLGSISISNNRLTGEIPSTLGNCVLLEYLHMEGNLLTGSIPQSFMNLKSIKELDLSRNSLSGKVPEFLTLLSSLQKLNLSFNDFEGPIPSNGVFGNASRAILDGNYRLCANDPGYSLPLCRESGSQSKHKSTILKIVIPIAVSVVILLLCLMAVLIKRRKQKPSLQQSSVNMRKISYEDIANATDGFSPTNLVGLGSFGAVYKGMLPFETNPVAIKVFDLNKYGAPTSFNAECEALRYIRHRNLVKIITLCSTIDPNGYDFKALVFQYMPNGSLEMWLHPEDHGHGKKRFLTLGERISLALDIAYALDYLHNQCVSPLIHCDIKPSNVLLDLEMTAYVSDFGLARFMGANSTAAPGNSTSLADLKGSIGYIAPEYGMGGQISTKGDVYSYGVLLLEILTGKRPTDEKFNDGLSLHDRVDAAFPHRVTEILDPNMLHNDLDGGNSELMQSCVLPLVKVALMCSMASPKDRLGMAQVSTEINSIKQAFVDLSSGGKIV</sequence>
<protein>
    <recommendedName>
        <fullName evidence="26">Receptor kinase-like protein Xa21</fullName>
        <ecNumber evidence="5">2.7.11.1</ecNumber>
    </recommendedName>
</protein>
<dbReference type="eggNOG" id="ENOG502QPYS">
    <property type="taxonomic scope" value="Eukaryota"/>
</dbReference>
<evidence type="ECO:0000256" key="11">
    <source>
        <dbReference type="ARBA" id="ARBA00022692"/>
    </source>
</evidence>
<keyword evidence="12" id="KW-0732">Signal</keyword>
<evidence type="ECO:0000256" key="25">
    <source>
        <dbReference type="ARBA" id="ARBA00056628"/>
    </source>
</evidence>
<dbReference type="OMA" id="SERIHEH"/>
<comment type="cofactor">
    <cofactor evidence="2">
        <name>Mg(2+)</name>
        <dbReference type="ChEBI" id="CHEBI:18420"/>
    </cofactor>
</comment>
<reference evidence="30" key="2">
    <citation type="submission" date="2018-04" db="EMBL/GenBank/DDBJ databases">
        <title>OnivRS2 (Oryza nivara Reference Sequence Version 2).</title>
        <authorList>
            <person name="Zhang J."/>
            <person name="Kudrna D."/>
            <person name="Lee S."/>
            <person name="Talag J."/>
            <person name="Rajasekar S."/>
            <person name="Welchert J."/>
            <person name="Hsing Y.-I."/>
            <person name="Wing R.A."/>
        </authorList>
    </citation>
    <scope>NUCLEOTIDE SEQUENCE [LARGE SCALE GENOMIC DNA]</scope>
    <source>
        <strain evidence="30">SL10</strain>
    </source>
</reference>
<keyword evidence="18 28" id="KW-1133">Transmembrane helix</keyword>
<dbReference type="InterPro" id="IPR000719">
    <property type="entry name" value="Prot_kinase_dom"/>
</dbReference>
<evidence type="ECO:0000256" key="17">
    <source>
        <dbReference type="ARBA" id="ARBA00022840"/>
    </source>
</evidence>
<keyword evidence="10" id="KW-0808">Transferase</keyword>
<keyword evidence="31" id="KW-1185">Reference proteome</keyword>
<feature type="binding site" evidence="27">
    <location>
        <position position="676"/>
    </location>
    <ligand>
        <name>ATP</name>
        <dbReference type="ChEBI" id="CHEBI:30616"/>
    </ligand>
</feature>
<evidence type="ECO:0000256" key="28">
    <source>
        <dbReference type="SAM" id="Phobius"/>
    </source>
</evidence>
<dbReference type="PROSITE" id="PS00107">
    <property type="entry name" value="PROTEIN_KINASE_ATP"/>
    <property type="match status" value="1"/>
</dbReference>
<dbReference type="EC" id="2.7.11.1" evidence="5"/>
<keyword evidence="7" id="KW-0723">Serine/threonine-protein kinase</keyword>
<evidence type="ECO:0000256" key="20">
    <source>
        <dbReference type="ARBA" id="ARBA00023170"/>
    </source>
</evidence>
<dbReference type="FunFam" id="3.30.200.20:FF:000432">
    <property type="entry name" value="LRR receptor-like serine/threonine-protein kinase EFR"/>
    <property type="match status" value="1"/>
</dbReference>
<feature type="transmembrane region" description="Helical" evidence="28">
    <location>
        <begin position="596"/>
        <end position="616"/>
    </location>
</feature>
<dbReference type="InterPro" id="IPR051716">
    <property type="entry name" value="Plant_RL_S/T_kinase"/>
</dbReference>
<dbReference type="PROSITE" id="PS00108">
    <property type="entry name" value="PROTEIN_KINASE_ST"/>
    <property type="match status" value="1"/>
</dbReference>
<evidence type="ECO:0000256" key="6">
    <source>
        <dbReference type="ARBA" id="ARBA00022475"/>
    </source>
</evidence>
<dbReference type="SMART" id="SM00220">
    <property type="entry name" value="S_TKc"/>
    <property type="match status" value="1"/>
</dbReference>
<evidence type="ECO:0000256" key="8">
    <source>
        <dbReference type="ARBA" id="ARBA00022553"/>
    </source>
</evidence>
<dbReference type="SMART" id="SM00369">
    <property type="entry name" value="LRR_TYP"/>
    <property type="match status" value="11"/>
</dbReference>
<dbReference type="InterPro" id="IPR011009">
    <property type="entry name" value="Kinase-like_dom_sf"/>
</dbReference>
<keyword evidence="13" id="KW-0677">Repeat</keyword>
<dbReference type="PANTHER" id="PTHR48053">
    <property type="entry name" value="LEUCINE RICH REPEAT FAMILY PROTEIN, EXPRESSED"/>
    <property type="match status" value="1"/>
</dbReference>
<evidence type="ECO:0000256" key="21">
    <source>
        <dbReference type="ARBA" id="ARBA00023180"/>
    </source>
</evidence>
<accession>A0A0E0G2S8</accession>
<evidence type="ECO:0000256" key="2">
    <source>
        <dbReference type="ARBA" id="ARBA00001946"/>
    </source>
</evidence>
<dbReference type="InterPro" id="IPR001611">
    <property type="entry name" value="Leu-rich_rpt"/>
</dbReference>
<dbReference type="GO" id="GO:0004674">
    <property type="term" value="F:protein serine/threonine kinase activity"/>
    <property type="evidence" value="ECO:0007669"/>
    <property type="project" value="UniProtKB-KW"/>
</dbReference>
<name>A0A0E0G2S8_ORYNI</name>
<evidence type="ECO:0000256" key="7">
    <source>
        <dbReference type="ARBA" id="ARBA00022527"/>
    </source>
</evidence>
<dbReference type="SUPFAM" id="SSF52047">
    <property type="entry name" value="RNI-like"/>
    <property type="match status" value="1"/>
</dbReference>
<evidence type="ECO:0000313" key="31">
    <source>
        <dbReference type="Proteomes" id="UP000006591"/>
    </source>
</evidence>
<evidence type="ECO:0000256" key="3">
    <source>
        <dbReference type="ARBA" id="ARBA00004162"/>
    </source>
</evidence>
<dbReference type="Proteomes" id="UP000006591">
    <property type="component" value="Chromosome 2"/>
</dbReference>
<dbReference type="GO" id="GO:0005524">
    <property type="term" value="F:ATP binding"/>
    <property type="evidence" value="ECO:0007669"/>
    <property type="project" value="UniProtKB-UniRule"/>
</dbReference>
<keyword evidence="21" id="KW-0325">Glycoprotein</keyword>
<dbReference type="Gene3D" id="3.30.200.20">
    <property type="entry name" value="Phosphorylase Kinase, domain 1"/>
    <property type="match status" value="1"/>
</dbReference>
<comment type="function">
    <text evidence="25">The processed protein kinase Xa21 chain released by protein cleavage after X.oryzae pv. oryzae protein Ax21 detection translocates into the nucleus where it can bind and regulate WRKY62, a transcription factor. Confers resistance to the bacterial pathogen X.oryzae pv. oryzae (Xoo).</text>
</comment>
<dbReference type="SUPFAM" id="SSF52058">
    <property type="entry name" value="L domain-like"/>
    <property type="match status" value="1"/>
</dbReference>
<keyword evidence="9" id="KW-0433">Leucine-rich repeat</keyword>
<dbReference type="PANTHER" id="PTHR48053:SF102">
    <property type="entry name" value="PROTEIN KINASE DOMAIN-CONTAINING PROTEIN"/>
    <property type="match status" value="1"/>
</dbReference>
<evidence type="ECO:0000256" key="18">
    <source>
        <dbReference type="ARBA" id="ARBA00022989"/>
    </source>
</evidence>
<comment type="catalytic activity">
    <reaction evidence="22">
        <text>L-threonyl-[protein] + ATP = O-phospho-L-threonyl-[protein] + ADP + H(+)</text>
        <dbReference type="Rhea" id="RHEA:46608"/>
        <dbReference type="Rhea" id="RHEA-COMP:11060"/>
        <dbReference type="Rhea" id="RHEA-COMP:11605"/>
        <dbReference type="ChEBI" id="CHEBI:15378"/>
        <dbReference type="ChEBI" id="CHEBI:30013"/>
        <dbReference type="ChEBI" id="CHEBI:30616"/>
        <dbReference type="ChEBI" id="CHEBI:61977"/>
        <dbReference type="ChEBI" id="CHEBI:456216"/>
        <dbReference type="EC" id="2.7.11.1"/>
    </reaction>
</comment>
<evidence type="ECO:0000256" key="9">
    <source>
        <dbReference type="ARBA" id="ARBA00022614"/>
    </source>
</evidence>
<evidence type="ECO:0000256" key="16">
    <source>
        <dbReference type="ARBA" id="ARBA00022824"/>
    </source>
</evidence>
<evidence type="ECO:0000256" key="5">
    <source>
        <dbReference type="ARBA" id="ARBA00012513"/>
    </source>
</evidence>
<keyword evidence="6" id="KW-1003">Cell membrane</keyword>
<dbReference type="Pfam" id="PF13855">
    <property type="entry name" value="LRR_8"/>
    <property type="match status" value="2"/>
</dbReference>
<dbReference type="InterPro" id="IPR001245">
    <property type="entry name" value="Ser-Thr/Tyr_kinase_cat_dom"/>
</dbReference>
<keyword evidence="8" id="KW-0597">Phosphoprotein</keyword>
<dbReference type="HOGENOM" id="CLU_000288_22_0_1"/>
<organism evidence="30">
    <name type="scientific">Oryza nivara</name>
    <name type="common">Indian wild rice</name>
    <name type="synonym">Oryza sativa f. spontanea</name>
    <dbReference type="NCBI Taxonomy" id="4536"/>
    <lineage>
        <taxon>Eukaryota</taxon>
        <taxon>Viridiplantae</taxon>
        <taxon>Streptophyta</taxon>
        <taxon>Embryophyta</taxon>
        <taxon>Tracheophyta</taxon>
        <taxon>Spermatophyta</taxon>
        <taxon>Magnoliopsida</taxon>
        <taxon>Liliopsida</taxon>
        <taxon>Poales</taxon>
        <taxon>Poaceae</taxon>
        <taxon>BOP clade</taxon>
        <taxon>Oryzoideae</taxon>
        <taxon>Oryzeae</taxon>
        <taxon>Oryzinae</taxon>
        <taxon>Oryza</taxon>
    </lineage>
</organism>
<evidence type="ECO:0000256" key="1">
    <source>
        <dbReference type="ARBA" id="ARBA00001936"/>
    </source>
</evidence>
<evidence type="ECO:0000256" key="19">
    <source>
        <dbReference type="ARBA" id="ARBA00023136"/>
    </source>
</evidence>
<evidence type="ECO:0000256" key="24">
    <source>
        <dbReference type="ARBA" id="ARBA00054320"/>
    </source>
</evidence>
<dbReference type="Pfam" id="PF07714">
    <property type="entry name" value="PK_Tyr_Ser-Thr"/>
    <property type="match status" value="1"/>
</dbReference>
<dbReference type="InterPro" id="IPR008271">
    <property type="entry name" value="Ser/Thr_kinase_AS"/>
</dbReference>
<dbReference type="PROSITE" id="PS51450">
    <property type="entry name" value="LRR"/>
    <property type="match status" value="1"/>
</dbReference>
<dbReference type="Gene3D" id="1.10.510.10">
    <property type="entry name" value="Transferase(Phosphotransferase) domain 1"/>
    <property type="match status" value="1"/>
</dbReference>
<dbReference type="FunFam" id="1.10.510.10:FF:000358">
    <property type="entry name" value="Putative leucine-rich repeat receptor-like serine/threonine-protein kinase"/>
    <property type="match status" value="1"/>
</dbReference>
<dbReference type="FunFam" id="3.80.10.10:FF:000383">
    <property type="entry name" value="Leucine-rich repeat receptor protein kinase EMS1"/>
    <property type="match status" value="1"/>
</dbReference>
<feature type="domain" description="Protein kinase" evidence="29">
    <location>
        <begin position="647"/>
        <end position="947"/>
    </location>
</feature>
<dbReference type="EnsemblPlants" id="ONIVA02G07720.1">
    <property type="protein sequence ID" value="ONIVA02G07720.1"/>
    <property type="gene ID" value="ONIVA02G07720"/>
</dbReference>
<evidence type="ECO:0000256" key="13">
    <source>
        <dbReference type="ARBA" id="ARBA00022737"/>
    </source>
</evidence>
<dbReference type="Gene3D" id="3.80.10.10">
    <property type="entry name" value="Ribonuclease Inhibitor"/>
    <property type="match status" value="4"/>
</dbReference>
<evidence type="ECO:0000256" key="4">
    <source>
        <dbReference type="ARBA" id="ARBA00004389"/>
    </source>
</evidence>
<keyword evidence="17 27" id="KW-0067">ATP-binding</keyword>
<evidence type="ECO:0000256" key="12">
    <source>
        <dbReference type="ARBA" id="ARBA00022729"/>
    </source>
</evidence>
<dbReference type="GO" id="GO:0005789">
    <property type="term" value="C:endoplasmic reticulum membrane"/>
    <property type="evidence" value="ECO:0007669"/>
    <property type="project" value="UniProtKB-SubCell"/>
</dbReference>
<evidence type="ECO:0000256" key="10">
    <source>
        <dbReference type="ARBA" id="ARBA00022679"/>
    </source>
</evidence>
<keyword evidence="14 27" id="KW-0547">Nucleotide-binding</keyword>
<evidence type="ECO:0000256" key="22">
    <source>
        <dbReference type="ARBA" id="ARBA00047899"/>
    </source>
</evidence>
<dbReference type="STRING" id="4536.A0A0E0G2S8"/>
<comment type="function">
    <text evidence="24">Receptor kinase that detects X.oryzae pv. oryzae protein Ax21 to promote innate immunity. Following X.oryzae pv. oryzae protein Ax21 detection, undergoes cleavage, releasing the processed protein kinase Xa21 chain.</text>
</comment>
<evidence type="ECO:0000256" key="23">
    <source>
        <dbReference type="ARBA" id="ARBA00048679"/>
    </source>
</evidence>
<evidence type="ECO:0000256" key="15">
    <source>
        <dbReference type="ARBA" id="ARBA00022777"/>
    </source>
</evidence>
<dbReference type="Pfam" id="PF00560">
    <property type="entry name" value="LRR_1"/>
    <property type="match status" value="8"/>
</dbReference>
<evidence type="ECO:0000256" key="27">
    <source>
        <dbReference type="PROSITE-ProRule" id="PRU10141"/>
    </source>
</evidence>
<evidence type="ECO:0000313" key="30">
    <source>
        <dbReference type="EnsemblPlants" id="ONIVA02G07720.1"/>
    </source>
</evidence>
<evidence type="ECO:0000256" key="26">
    <source>
        <dbReference type="ARBA" id="ARBA00072040"/>
    </source>
</evidence>
<keyword evidence="15" id="KW-0418">Kinase</keyword>
<keyword evidence="16" id="KW-0256">Endoplasmic reticulum</keyword>
<keyword evidence="11 28" id="KW-0812">Transmembrane</keyword>
<comment type="catalytic activity">
    <reaction evidence="23">
        <text>L-seryl-[protein] + ATP = O-phospho-L-seryl-[protein] + ADP + H(+)</text>
        <dbReference type="Rhea" id="RHEA:17989"/>
        <dbReference type="Rhea" id="RHEA-COMP:9863"/>
        <dbReference type="Rhea" id="RHEA-COMP:11604"/>
        <dbReference type="ChEBI" id="CHEBI:15378"/>
        <dbReference type="ChEBI" id="CHEBI:29999"/>
        <dbReference type="ChEBI" id="CHEBI:30616"/>
        <dbReference type="ChEBI" id="CHEBI:83421"/>
        <dbReference type="ChEBI" id="CHEBI:456216"/>
        <dbReference type="EC" id="2.7.11.1"/>
    </reaction>
</comment>
<dbReference type="InterPro" id="IPR017441">
    <property type="entry name" value="Protein_kinase_ATP_BS"/>
</dbReference>
<dbReference type="Gramene" id="ONIVA02G07720.1">
    <property type="protein sequence ID" value="ONIVA02G07720.1"/>
    <property type="gene ID" value="ONIVA02G07720"/>
</dbReference>
<dbReference type="SUPFAM" id="SSF56112">
    <property type="entry name" value="Protein kinase-like (PK-like)"/>
    <property type="match status" value="1"/>
</dbReference>
<reference evidence="30" key="1">
    <citation type="submission" date="2015-04" db="UniProtKB">
        <authorList>
            <consortium name="EnsemblPlants"/>
        </authorList>
    </citation>
    <scope>IDENTIFICATION</scope>
    <source>
        <strain evidence="30">SL10</strain>
    </source>
</reference>
<dbReference type="AlphaFoldDB" id="A0A0E0G2S8"/>
<dbReference type="PROSITE" id="PS50011">
    <property type="entry name" value="PROTEIN_KINASE_DOM"/>
    <property type="match status" value="1"/>
</dbReference>
<dbReference type="InterPro" id="IPR003591">
    <property type="entry name" value="Leu-rich_rpt_typical-subtyp"/>
</dbReference>
<proteinExistence type="predicted"/>
<dbReference type="InterPro" id="IPR032675">
    <property type="entry name" value="LRR_dom_sf"/>
</dbReference>
<dbReference type="GO" id="GO:0005886">
    <property type="term" value="C:plasma membrane"/>
    <property type="evidence" value="ECO:0007669"/>
    <property type="project" value="UniProtKB-SubCell"/>
</dbReference>
<keyword evidence="20" id="KW-0675">Receptor</keyword>